<sequence>MRYSIILSLLTSLYTSISLAEAPKMKDNNFFTISVSCSGQKECIYKNQSEIPVIVSIQNIYSKGYYIPLEYIKKTGPSIKLTDRGNKSSMPLKPNLVSWDLKKKMTYIPEGGYIEFTWTLLDRDISSFINDGNLNVDADFKIRTKIYDDKEMEIGDFISLSKLFIKGSNLNEDKR</sequence>
<feature type="chain" id="PRO_5044466179" evidence="1">
    <location>
        <begin position="21"/>
        <end position="175"/>
    </location>
</feature>
<accession>A0A9Q9UM99</accession>
<organism evidence="2 3">
    <name type="scientific">Klebsiella pasteurii</name>
    <dbReference type="NCBI Taxonomy" id="2587529"/>
    <lineage>
        <taxon>Bacteria</taxon>
        <taxon>Pseudomonadati</taxon>
        <taxon>Pseudomonadota</taxon>
        <taxon>Gammaproteobacteria</taxon>
        <taxon>Enterobacterales</taxon>
        <taxon>Enterobacteriaceae</taxon>
        <taxon>Klebsiella/Raoultella group</taxon>
        <taxon>Klebsiella</taxon>
    </lineage>
</organism>
<dbReference type="RefSeq" id="WP_142445337.1">
    <property type="nucleotide sequence ID" value="NZ_CABGGO010000029.1"/>
</dbReference>
<name>A0A9Q9UM99_9ENTR</name>
<protein>
    <submittedName>
        <fullName evidence="2">Uncharacterized protein</fullName>
    </submittedName>
</protein>
<evidence type="ECO:0000256" key="1">
    <source>
        <dbReference type="SAM" id="SignalP"/>
    </source>
</evidence>
<proteinExistence type="predicted"/>
<dbReference type="AlphaFoldDB" id="A0A9Q9UM99"/>
<dbReference type="EMBL" id="CABGGO010000029">
    <property type="protein sequence ID" value="VUS94844.1"/>
    <property type="molecule type" value="Genomic_DNA"/>
</dbReference>
<dbReference type="Proteomes" id="UP000318567">
    <property type="component" value="Unassembled WGS sequence"/>
</dbReference>
<reference evidence="2 3" key="1">
    <citation type="submission" date="2019-07" db="EMBL/GenBank/DDBJ databases">
        <authorList>
            <person name="Brisse S."/>
            <person name="Rodrigues C."/>
            <person name="Thorpe H."/>
        </authorList>
    </citation>
    <scope>NUCLEOTIDE SEQUENCE [LARGE SCALE GENOMIC DNA]</scope>
    <source>
        <strain evidence="2">SB6410</strain>
    </source>
</reference>
<gene>
    <name evidence="2" type="ORF">SB6410_04261</name>
</gene>
<evidence type="ECO:0000313" key="3">
    <source>
        <dbReference type="Proteomes" id="UP000318567"/>
    </source>
</evidence>
<feature type="signal peptide" evidence="1">
    <location>
        <begin position="1"/>
        <end position="20"/>
    </location>
</feature>
<comment type="caution">
    <text evidence="2">The sequence shown here is derived from an EMBL/GenBank/DDBJ whole genome shotgun (WGS) entry which is preliminary data.</text>
</comment>
<evidence type="ECO:0000313" key="2">
    <source>
        <dbReference type="EMBL" id="VUS94844.1"/>
    </source>
</evidence>
<keyword evidence="1" id="KW-0732">Signal</keyword>